<evidence type="ECO:0000256" key="1">
    <source>
        <dbReference type="SAM" id="MobiDB-lite"/>
    </source>
</evidence>
<feature type="compositionally biased region" description="Low complexity" evidence="1">
    <location>
        <begin position="462"/>
        <end position="477"/>
    </location>
</feature>
<dbReference type="EMBL" id="CAKMRJ010000001">
    <property type="protein sequence ID" value="CAH1415420.1"/>
    <property type="molecule type" value="Genomic_DNA"/>
</dbReference>
<sequence length="720" mass="83070">MENIERGKRSATLIREKTKEKLAAMHVDFDNYNRAIGEYQPKFASYCGVTARSRISILKESWDKVPKSELHDLWLDIKNYWNIPNDAPKKQTLKVCNNSWRAYKSTLVTDFMDNDLDASTFYPYLTKELWEDFVKLKSTEEFQEKRKKGKETMKKNKNPAHLGPLGYRGNKARWDKDIELGAKIKGHHISSEQARDFIYARTKRTPSGDYIVAPESEQLADEFISKDKPGVDLMAKVLGKEHPGRTRAVGYNVTLKESRINQRNWKQQELPDLEDLVTRLEERLFNKLFEKLYDKLMTDMVPDMIAKVVDTVGDMVDSMVATSVNLGMMQHDDTRRNEVIKVRSPKLKKPSVGSTMMDALDNIKAPIECQLLLPSDTEHHIVAEGKVYPSENGMLHGIPLKEHHVKVSVRKIYDGYKLFPLPVPTEETCNLGNALYGFTQWPPNSIALVKPTPTVQKDQRPPHTSTTIPTPIPSSTQIHQKRKYEETNSLPLTKKIRQFVMPKELNGRPKIKLLYKNFMSRNIEYPIHVRSEPGIFGAGRTDVVIYPDVIKELMTNKQLDVDSIFCFQMMLHSMFQHDNKCAFINPQKITALQCGTDEELVTNVVVNELVDAMNFHQDKDIFLAPYLQGFHYILFVICPRTHVCYILDSCQGMKTFEDYEIVTHIEKAVATLNKQSKSRSRAMTWNIAKNLWNDKTPFPDAELDDFVEFWMTSFVKNYLK</sequence>
<evidence type="ECO:0000313" key="3">
    <source>
        <dbReference type="EMBL" id="CAH1415420.1"/>
    </source>
</evidence>
<reference evidence="3 4" key="1">
    <citation type="submission" date="2022-01" db="EMBL/GenBank/DDBJ databases">
        <authorList>
            <person name="Xiong W."/>
            <person name="Schranz E."/>
        </authorList>
    </citation>
    <scope>NUCLEOTIDE SEQUENCE [LARGE SCALE GENOMIC DNA]</scope>
</reference>
<feature type="region of interest" description="Disordered" evidence="1">
    <location>
        <begin position="144"/>
        <end position="166"/>
    </location>
</feature>
<keyword evidence="4" id="KW-1185">Reference proteome</keyword>
<dbReference type="AlphaFoldDB" id="A0AAU9LLT8"/>
<feature type="domain" description="DUF8039" evidence="2">
    <location>
        <begin position="359"/>
        <end position="448"/>
    </location>
</feature>
<name>A0AAU9LLT8_9ASTR</name>
<accession>A0AAU9LLT8</accession>
<gene>
    <name evidence="3" type="ORF">LVIROSA_LOCUS3271</name>
</gene>
<dbReference type="InterPro" id="IPR038765">
    <property type="entry name" value="Papain-like_cys_pep_sf"/>
</dbReference>
<proteinExistence type="predicted"/>
<evidence type="ECO:0000259" key="2">
    <source>
        <dbReference type="Pfam" id="PF26133"/>
    </source>
</evidence>
<feature type="region of interest" description="Disordered" evidence="1">
    <location>
        <begin position="453"/>
        <end position="477"/>
    </location>
</feature>
<dbReference type="SUPFAM" id="SSF54001">
    <property type="entry name" value="Cysteine proteinases"/>
    <property type="match status" value="1"/>
</dbReference>
<feature type="compositionally biased region" description="Basic and acidic residues" evidence="1">
    <location>
        <begin position="144"/>
        <end position="154"/>
    </location>
</feature>
<dbReference type="InterPro" id="IPR058352">
    <property type="entry name" value="DUF8039"/>
</dbReference>
<protein>
    <recommendedName>
        <fullName evidence="2">DUF8039 domain-containing protein</fullName>
    </recommendedName>
</protein>
<dbReference type="PANTHER" id="PTHR33018">
    <property type="entry name" value="OS10G0338966 PROTEIN-RELATED"/>
    <property type="match status" value="1"/>
</dbReference>
<organism evidence="3 4">
    <name type="scientific">Lactuca virosa</name>
    <dbReference type="NCBI Taxonomy" id="75947"/>
    <lineage>
        <taxon>Eukaryota</taxon>
        <taxon>Viridiplantae</taxon>
        <taxon>Streptophyta</taxon>
        <taxon>Embryophyta</taxon>
        <taxon>Tracheophyta</taxon>
        <taxon>Spermatophyta</taxon>
        <taxon>Magnoliopsida</taxon>
        <taxon>eudicotyledons</taxon>
        <taxon>Gunneridae</taxon>
        <taxon>Pentapetalae</taxon>
        <taxon>asterids</taxon>
        <taxon>campanulids</taxon>
        <taxon>Asterales</taxon>
        <taxon>Asteraceae</taxon>
        <taxon>Cichorioideae</taxon>
        <taxon>Cichorieae</taxon>
        <taxon>Lactucinae</taxon>
        <taxon>Lactuca</taxon>
    </lineage>
</organism>
<evidence type="ECO:0000313" key="4">
    <source>
        <dbReference type="Proteomes" id="UP001157418"/>
    </source>
</evidence>
<dbReference type="Gene3D" id="3.40.395.10">
    <property type="entry name" value="Adenoviral Proteinase, Chain A"/>
    <property type="match status" value="1"/>
</dbReference>
<dbReference type="Proteomes" id="UP001157418">
    <property type="component" value="Unassembled WGS sequence"/>
</dbReference>
<comment type="caution">
    <text evidence="3">The sequence shown here is derived from an EMBL/GenBank/DDBJ whole genome shotgun (WGS) entry which is preliminary data.</text>
</comment>
<dbReference type="Pfam" id="PF26133">
    <property type="entry name" value="DUF8039"/>
    <property type="match status" value="1"/>
</dbReference>
<dbReference type="PANTHER" id="PTHR33018:SF37">
    <property type="entry name" value="TRANSPOSASE TNP1_EN_SPM-LIKE DOMAIN-CONTAINING PROTEIN"/>
    <property type="match status" value="1"/>
</dbReference>